<dbReference type="VEuPathDB" id="FungiDB:Z520_06643"/>
<proteinExistence type="predicted"/>
<protein>
    <submittedName>
        <fullName evidence="2">Uncharacterized protein</fullName>
    </submittedName>
</protein>
<evidence type="ECO:0000313" key="2">
    <source>
        <dbReference type="EMBL" id="KIX97865.1"/>
    </source>
</evidence>
<dbReference type="RefSeq" id="XP_016631988.1">
    <property type="nucleotide sequence ID" value="XM_016777143.1"/>
</dbReference>
<feature type="compositionally biased region" description="Acidic residues" evidence="1">
    <location>
        <begin position="14"/>
        <end position="30"/>
    </location>
</feature>
<dbReference type="OrthoDB" id="5423330at2759"/>
<feature type="compositionally biased region" description="Acidic residues" evidence="1">
    <location>
        <begin position="173"/>
        <end position="182"/>
    </location>
</feature>
<reference evidence="2 3" key="1">
    <citation type="submission" date="2015-01" db="EMBL/GenBank/DDBJ databases">
        <title>The Genome Sequence of Fonsecaea multimorphosa CBS 102226.</title>
        <authorList>
            <consortium name="The Broad Institute Genomics Platform"/>
            <person name="Cuomo C."/>
            <person name="de Hoog S."/>
            <person name="Gorbushina A."/>
            <person name="Stielow B."/>
            <person name="Teixiera M."/>
            <person name="Abouelleil A."/>
            <person name="Chapman S.B."/>
            <person name="Priest M."/>
            <person name="Young S.K."/>
            <person name="Wortman J."/>
            <person name="Nusbaum C."/>
            <person name="Birren B."/>
        </authorList>
    </citation>
    <scope>NUCLEOTIDE SEQUENCE [LARGE SCALE GENOMIC DNA]</scope>
    <source>
        <strain evidence="2 3">CBS 102226</strain>
    </source>
</reference>
<feature type="region of interest" description="Disordered" evidence="1">
    <location>
        <begin position="1"/>
        <end position="45"/>
    </location>
</feature>
<feature type="compositionally biased region" description="Gly residues" evidence="1">
    <location>
        <begin position="135"/>
        <end position="149"/>
    </location>
</feature>
<feature type="compositionally biased region" description="Acidic residues" evidence="1">
    <location>
        <begin position="155"/>
        <end position="165"/>
    </location>
</feature>
<gene>
    <name evidence="2" type="ORF">Z520_06643</name>
</gene>
<evidence type="ECO:0000313" key="3">
    <source>
        <dbReference type="Proteomes" id="UP000053411"/>
    </source>
</evidence>
<feature type="region of interest" description="Disordered" evidence="1">
    <location>
        <begin position="124"/>
        <end position="182"/>
    </location>
</feature>
<evidence type="ECO:0000256" key="1">
    <source>
        <dbReference type="SAM" id="MobiDB-lite"/>
    </source>
</evidence>
<feature type="compositionally biased region" description="Basic and acidic residues" evidence="1">
    <location>
        <begin position="1"/>
        <end position="13"/>
    </location>
</feature>
<dbReference type="Proteomes" id="UP000053411">
    <property type="component" value="Unassembled WGS sequence"/>
</dbReference>
<organism evidence="2 3">
    <name type="scientific">Fonsecaea multimorphosa CBS 102226</name>
    <dbReference type="NCBI Taxonomy" id="1442371"/>
    <lineage>
        <taxon>Eukaryota</taxon>
        <taxon>Fungi</taxon>
        <taxon>Dikarya</taxon>
        <taxon>Ascomycota</taxon>
        <taxon>Pezizomycotina</taxon>
        <taxon>Eurotiomycetes</taxon>
        <taxon>Chaetothyriomycetidae</taxon>
        <taxon>Chaetothyriales</taxon>
        <taxon>Herpotrichiellaceae</taxon>
        <taxon>Fonsecaea</taxon>
    </lineage>
</organism>
<keyword evidence="3" id="KW-1185">Reference proteome</keyword>
<dbReference type="EMBL" id="KN848073">
    <property type="protein sequence ID" value="KIX97865.1"/>
    <property type="molecule type" value="Genomic_DNA"/>
</dbReference>
<accession>A0A0D2H7S2</accession>
<name>A0A0D2H7S2_9EURO</name>
<feature type="compositionally biased region" description="Gly residues" evidence="1">
    <location>
        <begin position="31"/>
        <end position="41"/>
    </location>
</feature>
<sequence length="182" mass="19269">MHGQDDGYGHGGDEGQDYDDYQDQQGDEDGQGMGGHMGQGGEDGDIASLTGLIVKLLMDPQPGPSHVPKPQHAHSRFAQDPHHAESMQLLDKIASEPIHEAHLESMVHVGLLLLARMAKKVGMTAGHEAPSQGMGQDGGHDQGQGLGGHQGHDEDQGDEEDEGHDEDQGHGGDEDEDEHGGC</sequence>
<feature type="region of interest" description="Disordered" evidence="1">
    <location>
        <begin position="58"/>
        <end position="84"/>
    </location>
</feature>
<dbReference type="GeneID" id="27712389"/>
<dbReference type="AlphaFoldDB" id="A0A0D2H7S2"/>